<dbReference type="GO" id="GO:0022857">
    <property type="term" value="F:transmembrane transporter activity"/>
    <property type="evidence" value="ECO:0007669"/>
    <property type="project" value="InterPro"/>
</dbReference>
<dbReference type="InterPro" id="IPR011701">
    <property type="entry name" value="MFS"/>
</dbReference>
<dbReference type="Proteomes" id="UP000679179">
    <property type="component" value="Unassembled WGS sequence"/>
</dbReference>
<evidence type="ECO:0000256" key="4">
    <source>
        <dbReference type="ARBA" id="ARBA00022989"/>
    </source>
</evidence>
<feature type="domain" description="Major facilitator superfamily (MFS) profile" evidence="7">
    <location>
        <begin position="16"/>
        <end position="417"/>
    </location>
</feature>
<dbReference type="EMBL" id="BOPZ01000030">
    <property type="protein sequence ID" value="GIM30228.1"/>
    <property type="molecule type" value="Genomic_DNA"/>
</dbReference>
<dbReference type="AlphaFoldDB" id="A0A919VN51"/>
<feature type="transmembrane region" description="Helical" evidence="6">
    <location>
        <begin position="391"/>
        <end position="412"/>
    </location>
</feature>
<dbReference type="PROSITE" id="PS50850">
    <property type="entry name" value="MFS"/>
    <property type="match status" value="1"/>
</dbReference>
<keyword evidence="9" id="KW-1185">Reference proteome</keyword>
<dbReference type="Pfam" id="PF07690">
    <property type="entry name" value="MFS_1"/>
    <property type="match status" value="1"/>
</dbReference>
<dbReference type="PANTHER" id="PTHR23531">
    <property type="entry name" value="QUINOLENE RESISTANCE PROTEIN NORA"/>
    <property type="match status" value="1"/>
</dbReference>
<evidence type="ECO:0000256" key="3">
    <source>
        <dbReference type="ARBA" id="ARBA00022692"/>
    </source>
</evidence>
<feature type="transmembrane region" description="Helical" evidence="6">
    <location>
        <begin position="169"/>
        <end position="189"/>
    </location>
</feature>
<proteinExistence type="predicted"/>
<accession>A0A919VN51</accession>
<evidence type="ECO:0000259" key="7">
    <source>
        <dbReference type="PROSITE" id="PS50850"/>
    </source>
</evidence>
<comment type="subcellular location">
    <subcellularLocation>
        <location evidence="1">Cell membrane</location>
        <topology evidence="1">Multi-pass membrane protein</topology>
    </subcellularLocation>
</comment>
<dbReference type="CDD" id="cd17489">
    <property type="entry name" value="MFS_YfcJ_like"/>
    <property type="match status" value="1"/>
</dbReference>
<keyword evidence="3 6" id="KW-0812">Transmembrane</keyword>
<evidence type="ECO:0000313" key="8">
    <source>
        <dbReference type="EMBL" id="GIM30228.1"/>
    </source>
</evidence>
<protein>
    <submittedName>
        <fullName evidence="8">MFS transporter</fullName>
    </submittedName>
</protein>
<keyword evidence="2" id="KW-0813">Transport</keyword>
<feature type="transmembrane region" description="Helical" evidence="6">
    <location>
        <begin position="82"/>
        <end position="101"/>
    </location>
</feature>
<gene>
    <name evidence="8" type="ORF">CPJCM30710_28940</name>
</gene>
<keyword evidence="5 6" id="KW-0472">Membrane</keyword>
<feature type="transmembrane region" description="Helical" evidence="6">
    <location>
        <begin position="272"/>
        <end position="293"/>
    </location>
</feature>
<feature type="transmembrane region" description="Helical" evidence="6">
    <location>
        <begin position="107"/>
        <end position="129"/>
    </location>
</feature>
<dbReference type="Gene3D" id="1.20.1250.20">
    <property type="entry name" value="MFS general substrate transporter like domains"/>
    <property type="match status" value="1"/>
</dbReference>
<dbReference type="RefSeq" id="WP_212904905.1">
    <property type="nucleotide sequence ID" value="NZ_BOPZ01000030.1"/>
</dbReference>
<dbReference type="InterPro" id="IPR052714">
    <property type="entry name" value="MFS_Exporter"/>
</dbReference>
<feature type="transmembrane region" description="Helical" evidence="6">
    <location>
        <begin position="365"/>
        <end position="385"/>
    </location>
</feature>
<dbReference type="InterPro" id="IPR036259">
    <property type="entry name" value="MFS_trans_sf"/>
</dbReference>
<dbReference type="SUPFAM" id="SSF103473">
    <property type="entry name" value="MFS general substrate transporter"/>
    <property type="match status" value="1"/>
</dbReference>
<reference evidence="8" key="1">
    <citation type="submission" date="2021-03" db="EMBL/GenBank/DDBJ databases">
        <title>Taxonomic study of Clostridium polyendosporum from meadow-gley soil under rice.</title>
        <authorList>
            <person name="Kobayashi H."/>
            <person name="Tanizawa Y."/>
            <person name="Yagura M."/>
        </authorList>
    </citation>
    <scope>NUCLEOTIDE SEQUENCE</scope>
    <source>
        <strain evidence="8">JCM 30710</strain>
    </source>
</reference>
<feature type="transmembrane region" description="Helical" evidence="6">
    <location>
        <begin position="240"/>
        <end position="266"/>
    </location>
</feature>
<comment type="caution">
    <text evidence="8">The sequence shown here is derived from an EMBL/GenBank/DDBJ whole genome shotgun (WGS) entry which is preliminary data.</text>
</comment>
<dbReference type="PANTHER" id="PTHR23531:SF1">
    <property type="entry name" value="QUINOLENE RESISTANCE PROTEIN NORA"/>
    <property type="match status" value="1"/>
</dbReference>
<feature type="transmembrane region" description="Helical" evidence="6">
    <location>
        <begin position="12"/>
        <end position="31"/>
    </location>
</feature>
<dbReference type="GO" id="GO:0005886">
    <property type="term" value="C:plasma membrane"/>
    <property type="evidence" value="ECO:0007669"/>
    <property type="project" value="UniProtKB-SubCell"/>
</dbReference>
<sequence length="432" mass="46998">MKHTQNITKDKLWTKHFVIILIISFFASVIMNMQGSTLPMYVQHIGGSKSSVGIVTGIFTLSALLFRPWFGNLLDNSSRRIVLIIGIIILSLVSLSYNLAYTVGILLFLRFLHGIGLSAQTTAVGTIISDIVPHTRLGEGVGYNGIAVTAATAIGPALGLYLIQYYNYNTFFGVTFVFGVLALIGALFINYERKKINNLYVCGRNIGGKNKKYSGVIKDKAINSSEDYLKKRKKGSILEATAVPASIVMFFIMLTTASIFTFLPVYATSRNISNIGIFFTIYALAFLVTRTITDKLSARYSITRIMLPGMILLILSFVILAFATTLPGFLIAGVLYGAGYSSTQPTLSSLAVSQCSPDRRGAANATFFSSMDIGFCIGAVIWGVLSQKIGLSSIYLGSAVCGILSLSIYVFMLNNKLMKNNSDSNYQAVENL</sequence>
<name>A0A919VN51_9CLOT</name>
<feature type="transmembrane region" description="Helical" evidence="6">
    <location>
        <begin position="141"/>
        <end position="163"/>
    </location>
</feature>
<evidence type="ECO:0000256" key="2">
    <source>
        <dbReference type="ARBA" id="ARBA00022448"/>
    </source>
</evidence>
<evidence type="ECO:0000313" key="9">
    <source>
        <dbReference type="Proteomes" id="UP000679179"/>
    </source>
</evidence>
<dbReference type="InterPro" id="IPR020846">
    <property type="entry name" value="MFS_dom"/>
</dbReference>
<evidence type="ECO:0000256" key="5">
    <source>
        <dbReference type="ARBA" id="ARBA00023136"/>
    </source>
</evidence>
<keyword evidence="4 6" id="KW-1133">Transmembrane helix</keyword>
<feature type="transmembrane region" description="Helical" evidence="6">
    <location>
        <begin position="51"/>
        <end position="70"/>
    </location>
</feature>
<evidence type="ECO:0000256" key="6">
    <source>
        <dbReference type="SAM" id="Phobius"/>
    </source>
</evidence>
<evidence type="ECO:0000256" key="1">
    <source>
        <dbReference type="ARBA" id="ARBA00004651"/>
    </source>
</evidence>
<organism evidence="8 9">
    <name type="scientific">Clostridium polyendosporum</name>
    <dbReference type="NCBI Taxonomy" id="69208"/>
    <lineage>
        <taxon>Bacteria</taxon>
        <taxon>Bacillati</taxon>
        <taxon>Bacillota</taxon>
        <taxon>Clostridia</taxon>
        <taxon>Eubacteriales</taxon>
        <taxon>Clostridiaceae</taxon>
        <taxon>Clostridium</taxon>
    </lineage>
</organism>
<feature type="transmembrane region" description="Helical" evidence="6">
    <location>
        <begin position="305"/>
        <end position="323"/>
    </location>
</feature>